<evidence type="ECO:0000256" key="8">
    <source>
        <dbReference type="ARBA" id="ARBA00023034"/>
    </source>
</evidence>
<dbReference type="Gene3D" id="3.90.1480.20">
    <property type="entry name" value="Glycosyl transferase family 29"/>
    <property type="match status" value="1"/>
</dbReference>
<sequence length="257" mass="28342">MIDSFDAVFRFNVGPTNGYEDKVGSRTTYRLVNTNHAGWHEKQSEVDIQQLQSKIGLLLYLKHRKTHPNARLFAFDPQFSVYVSKNLKVLPTGGFFAIWLALQKCAQLFVYGFHFEPGFGIGHHYFNSEKPSQGKAAIHDYKAEYKVILHLARNGFLRLMEPCIAGCEKESGVPCLNCPRGSACQCGTGNPMPVASAGYCRARDSFSCFLKCPPGFPCPGQLEAGAQANLHSGACSQVLMELHANGTLQCEPTDEGM</sequence>
<evidence type="ECO:0000256" key="2">
    <source>
        <dbReference type="ARBA" id="ARBA00006003"/>
    </source>
</evidence>
<comment type="catalytic activity">
    <reaction evidence="12">
        <text>a beta-D-galactoside + CMP-N-acetyl-beta-neuraminate = an N-acetyl-alpha-neuraminyl-(2-&gt;6)-beta-D-galactosyl derivative + CMP + H(+)</text>
        <dbReference type="Rhea" id="RHEA:52104"/>
        <dbReference type="ChEBI" id="CHEBI:15378"/>
        <dbReference type="ChEBI" id="CHEBI:28034"/>
        <dbReference type="ChEBI" id="CHEBI:57812"/>
        <dbReference type="ChEBI" id="CHEBI:60377"/>
        <dbReference type="ChEBI" id="CHEBI:136398"/>
        <dbReference type="EC" id="2.4.3.1"/>
    </reaction>
</comment>
<dbReference type="PANTHER" id="PTHR46059">
    <property type="entry name" value="BETA-GALACTOSIDE ALPHA-2,6-SIALYLTRANSFERASE"/>
    <property type="match status" value="1"/>
</dbReference>
<dbReference type="InterPro" id="IPR001675">
    <property type="entry name" value="Glyco_trans_29"/>
</dbReference>
<accession>A0A061QV63</accession>
<comment type="subcellular location">
    <subcellularLocation>
        <location evidence="1">Golgi apparatus</location>
        <location evidence="1">Golgi stack membrane</location>
        <topology evidence="1">Single-pass type II membrane protein</topology>
    </subcellularLocation>
</comment>
<keyword evidence="7" id="KW-1133">Transmembrane helix</keyword>
<keyword evidence="9" id="KW-0472">Membrane</keyword>
<keyword evidence="10" id="KW-1015">Disulfide bond</keyword>
<reference evidence="14" key="1">
    <citation type="submission" date="2014-05" db="EMBL/GenBank/DDBJ databases">
        <title>The transcriptome of the halophilic microalga Tetraselmis sp. GSL018 isolated from the Great Salt Lake, Utah.</title>
        <authorList>
            <person name="Jinkerson R.E."/>
            <person name="D'Adamo S."/>
            <person name="Posewitz M.C."/>
        </authorList>
    </citation>
    <scope>NUCLEOTIDE SEQUENCE</scope>
    <source>
        <strain evidence="14">GSL018</strain>
    </source>
</reference>
<keyword evidence="11" id="KW-0325">Glycoprotein</keyword>
<evidence type="ECO:0000256" key="3">
    <source>
        <dbReference type="ARBA" id="ARBA00022676"/>
    </source>
</evidence>
<gene>
    <name evidence="14" type="ORF">TSPGSL018_23577</name>
</gene>
<evidence type="ECO:0000256" key="9">
    <source>
        <dbReference type="ARBA" id="ARBA00023136"/>
    </source>
</evidence>
<organism evidence="14">
    <name type="scientific">Tetraselmis sp. GSL018</name>
    <dbReference type="NCBI Taxonomy" id="582737"/>
    <lineage>
        <taxon>Eukaryota</taxon>
        <taxon>Viridiplantae</taxon>
        <taxon>Chlorophyta</taxon>
        <taxon>core chlorophytes</taxon>
        <taxon>Chlorodendrophyceae</taxon>
        <taxon>Chlorodendrales</taxon>
        <taxon>Chlorodendraceae</taxon>
        <taxon>Tetraselmis</taxon>
    </lineage>
</organism>
<dbReference type="InterPro" id="IPR038578">
    <property type="entry name" value="GT29-like_sf"/>
</dbReference>
<evidence type="ECO:0000256" key="1">
    <source>
        <dbReference type="ARBA" id="ARBA00004447"/>
    </source>
</evidence>
<protein>
    <recommendedName>
        <fullName evidence="13">beta-galactoside alpha-(2,6)-sialyltransferase</fullName>
        <ecNumber evidence="13">2.4.3.1</ecNumber>
    </recommendedName>
</protein>
<dbReference type="Pfam" id="PF00777">
    <property type="entry name" value="Glyco_transf_29"/>
    <property type="match status" value="2"/>
</dbReference>
<evidence type="ECO:0000256" key="7">
    <source>
        <dbReference type="ARBA" id="ARBA00022989"/>
    </source>
</evidence>
<keyword evidence="4 14" id="KW-0808">Transferase</keyword>
<comment type="similarity">
    <text evidence="2">Belongs to the glycosyltransferase 29 family.</text>
</comment>
<dbReference type="PANTHER" id="PTHR46059:SF1">
    <property type="entry name" value="BETA-GALACTOSIDE ALPHA-2,6-SIALYLTRANSFERASE"/>
    <property type="match status" value="1"/>
</dbReference>
<dbReference type="AlphaFoldDB" id="A0A061QV63"/>
<evidence type="ECO:0000256" key="12">
    <source>
        <dbReference type="ARBA" id="ARBA00034249"/>
    </source>
</evidence>
<evidence type="ECO:0000256" key="4">
    <source>
        <dbReference type="ARBA" id="ARBA00022679"/>
    </source>
</evidence>
<evidence type="ECO:0000256" key="13">
    <source>
        <dbReference type="ARBA" id="ARBA00034329"/>
    </source>
</evidence>
<evidence type="ECO:0000313" key="14">
    <source>
        <dbReference type="EMBL" id="JAC62355.1"/>
    </source>
</evidence>
<evidence type="ECO:0000256" key="10">
    <source>
        <dbReference type="ARBA" id="ARBA00023157"/>
    </source>
</evidence>
<evidence type="ECO:0000256" key="5">
    <source>
        <dbReference type="ARBA" id="ARBA00022692"/>
    </source>
</evidence>
<name>A0A061QV63_9CHLO</name>
<evidence type="ECO:0000256" key="6">
    <source>
        <dbReference type="ARBA" id="ARBA00022968"/>
    </source>
</evidence>
<evidence type="ECO:0000256" key="11">
    <source>
        <dbReference type="ARBA" id="ARBA00023180"/>
    </source>
</evidence>
<dbReference type="EC" id="2.4.3.1" evidence="13"/>
<dbReference type="GO" id="GO:0032580">
    <property type="term" value="C:Golgi cisterna membrane"/>
    <property type="evidence" value="ECO:0007669"/>
    <property type="project" value="UniProtKB-SubCell"/>
</dbReference>
<dbReference type="GO" id="GO:0003835">
    <property type="term" value="F:beta-galactoside alpha-2,6-sialyltransferase activity"/>
    <property type="evidence" value="ECO:0007669"/>
    <property type="project" value="UniProtKB-EC"/>
</dbReference>
<keyword evidence="5" id="KW-0812">Transmembrane</keyword>
<dbReference type="EMBL" id="GBEZ01024655">
    <property type="protein sequence ID" value="JAC62355.1"/>
    <property type="molecule type" value="Transcribed_RNA"/>
</dbReference>
<keyword evidence="8" id="KW-0333">Golgi apparatus</keyword>
<keyword evidence="3 14" id="KW-0328">Glycosyltransferase</keyword>
<proteinExistence type="inferred from homology"/>
<keyword evidence="6" id="KW-0735">Signal-anchor</keyword>